<reference evidence="1" key="1">
    <citation type="submission" date="2022-10" db="EMBL/GenBank/DDBJ databases">
        <title>Genome Sequence of Xylaria curta.</title>
        <authorList>
            <person name="Buettner E."/>
        </authorList>
    </citation>
    <scope>NUCLEOTIDE SEQUENCE</scope>
    <source>
        <strain evidence="1">Babe10</strain>
    </source>
</reference>
<accession>A0ACC1PP75</accession>
<sequence>MLGHVDGKQVALRSDPGNPDDSCRLPIIRFYELHGRSLAVRARRDGIARAACVVSSVTITITITTATASARREASDPPPISLPLRLLRASQMRSYSSKPVFPILQLTDPDSFASLVFLNSRWRRISQQAHLYARHLSRCHSYATSHPPIPAASINDDNLSNLRRTFAREVKRNLFEAYLRPKKTTIKLISNSISSSSAPGGEGMQFSPSPRGHHLLAYNSSRIYVLDLTGPSLTVKRELKILRRPVSTCIVDDGSFLAVLSTDMQVDLYELDQTPPRRKQSLILDNTPRAMTLSPCGRVLAAAYEGGIEVSSLSPGALPTERRAVKCDGVDALAFSLDGTQLLGTTTTSTTPNTVILTAPYYDPGAQLANDDISALWTTSILFPNTSRDCSHAVLLQDSSSMEATWTFTYDRSFETFRAVRIDDLRNGTTYFTGPVPTTASPGPLLPCTLPASNYQGELVSAGFQGKHIWLYGVPEDLEAMPDVHHPVDSSTLPTLHRRSSGTSVRSPSRMQEANGYRVPQWQILCDKLRNTFVSGRMIAESGGVSNVKWVSGFGKSSLQERLIIASKGIVPHRQITEEEGIDFVDGGRITILDFDYGLENGQEEEITIEVGTMEPEALEEEHRDMDTEVAIVRRRTVAQRRGNRSGVMRAATTISRQAETLLRTPAAEENMEDPLIPRRMMTARDSSHSPDRDTLDDVSLEEAQEALDAPYTHASPRSGTTLRRAATAAAVNRQRNPLPPTAGRVEYRRADGRAEHPHESDADNWVPPPPPYSKEDPVVDLPSFLRHTPVPGIARVTRNPTTSSDIPPVPPLPNVLPIPPVPSAGVTAVTSRPELPRIRTSPAPKERPRQISEGSVMSQGAPYHSNQRTGGRALGPNAFVQSREPHHEGAEYEDIYDATPIGTPSPEGGPASGLRLSVTPERERSSAGTQSFSIEHTPASSKSLSHGESAGAGSIRSNELVSSAPLSSTSGPISQDEYAGGDDIDEAPIIRRLPNASTWPKAPGAPLRASVSMRASYPHSAPATNIRNEELIAASLPPEPGSEAAVHLFTRRDGTGASRPESGGIPFWRTTASSRGGHDHGSRRFSGLAHQRPPSPPEQPLIISTPTGVTGAFDVPQPSVTANPRGPVIHAPVPRHPRLTPGDPMNRPTAERLETITSNGPRPEPRVNLEISGAPSTPASQFFFRRSSVQRRPSRARRGALKNLQDARDRGWTGRKKKKKAKEHEAATAAGWTDVPLPLNGPPPPHTKEKKCTVM</sequence>
<name>A0ACC1PP75_9PEZI</name>
<proteinExistence type="predicted"/>
<organism evidence="1 2">
    <name type="scientific">Xylaria curta</name>
    <dbReference type="NCBI Taxonomy" id="42375"/>
    <lineage>
        <taxon>Eukaryota</taxon>
        <taxon>Fungi</taxon>
        <taxon>Dikarya</taxon>
        <taxon>Ascomycota</taxon>
        <taxon>Pezizomycotina</taxon>
        <taxon>Sordariomycetes</taxon>
        <taxon>Xylariomycetidae</taxon>
        <taxon>Xylariales</taxon>
        <taxon>Xylariaceae</taxon>
        <taxon>Xylaria</taxon>
    </lineage>
</organism>
<gene>
    <name evidence="1" type="ORF">NUW58_g476</name>
</gene>
<protein>
    <submittedName>
        <fullName evidence="1">Uncharacterized protein</fullName>
    </submittedName>
</protein>
<evidence type="ECO:0000313" key="1">
    <source>
        <dbReference type="EMBL" id="KAJ2997967.1"/>
    </source>
</evidence>
<dbReference type="EMBL" id="JAPDGR010000040">
    <property type="protein sequence ID" value="KAJ2997967.1"/>
    <property type="molecule type" value="Genomic_DNA"/>
</dbReference>
<keyword evidence="2" id="KW-1185">Reference proteome</keyword>
<dbReference type="Proteomes" id="UP001143856">
    <property type="component" value="Unassembled WGS sequence"/>
</dbReference>
<evidence type="ECO:0000313" key="2">
    <source>
        <dbReference type="Proteomes" id="UP001143856"/>
    </source>
</evidence>
<comment type="caution">
    <text evidence="1">The sequence shown here is derived from an EMBL/GenBank/DDBJ whole genome shotgun (WGS) entry which is preliminary data.</text>
</comment>